<dbReference type="PANTHER" id="PTHR16127:SF13">
    <property type="entry name" value="GH01188P"/>
    <property type="match status" value="1"/>
</dbReference>
<keyword evidence="2" id="KW-0175">Coiled coil</keyword>
<dbReference type="Pfam" id="PF09728">
    <property type="entry name" value="Taxilin"/>
    <property type="match status" value="1"/>
</dbReference>
<comment type="similarity">
    <text evidence="1">Belongs to the taxilin family.</text>
</comment>
<dbReference type="PANTHER" id="PTHR16127">
    <property type="entry name" value="TAXILIN"/>
    <property type="match status" value="1"/>
</dbReference>
<keyword evidence="4" id="KW-1185">Reference proteome</keyword>
<dbReference type="GO" id="GO:0019905">
    <property type="term" value="F:syntaxin binding"/>
    <property type="evidence" value="ECO:0007669"/>
    <property type="project" value="InterPro"/>
</dbReference>
<feature type="region of interest" description="Disordered" evidence="3">
    <location>
        <begin position="1"/>
        <end position="40"/>
    </location>
</feature>
<name>A0AAF3J7L2_9BILA</name>
<reference evidence="5" key="1">
    <citation type="submission" date="2024-02" db="UniProtKB">
        <authorList>
            <consortium name="WormBaseParasite"/>
        </authorList>
    </citation>
    <scope>IDENTIFICATION</scope>
</reference>
<evidence type="ECO:0000313" key="5">
    <source>
        <dbReference type="WBParaSite" id="MBELARI_LOCUS21260"/>
    </source>
</evidence>
<feature type="region of interest" description="Disordered" evidence="3">
    <location>
        <begin position="345"/>
        <end position="364"/>
    </location>
</feature>
<dbReference type="AlphaFoldDB" id="A0AAF3J7L2"/>
<dbReference type="WBParaSite" id="MBELARI_LOCUS21260">
    <property type="protein sequence ID" value="MBELARI_LOCUS21260"/>
    <property type="gene ID" value="MBELARI_LOCUS21260"/>
</dbReference>
<evidence type="ECO:0000256" key="2">
    <source>
        <dbReference type="SAM" id="Coils"/>
    </source>
</evidence>
<evidence type="ECO:0000256" key="3">
    <source>
        <dbReference type="SAM" id="MobiDB-lite"/>
    </source>
</evidence>
<protein>
    <submittedName>
        <fullName evidence="5">Alpha-taxilin</fullName>
    </submittedName>
</protein>
<feature type="compositionally biased region" description="Basic and acidic residues" evidence="3">
    <location>
        <begin position="351"/>
        <end position="364"/>
    </location>
</feature>
<evidence type="ECO:0000256" key="1">
    <source>
        <dbReference type="ARBA" id="ARBA00009550"/>
    </source>
</evidence>
<feature type="compositionally biased region" description="Low complexity" evidence="3">
    <location>
        <begin position="12"/>
        <end position="21"/>
    </location>
</feature>
<feature type="coiled-coil region" evidence="2">
    <location>
        <begin position="74"/>
        <end position="165"/>
    </location>
</feature>
<organism evidence="4 5">
    <name type="scientific">Mesorhabditis belari</name>
    <dbReference type="NCBI Taxonomy" id="2138241"/>
    <lineage>
        <taxon>Eukaryota</taxon>
        <taxon>Metazoa</taxon>
        <taxon>Ecdysozoa</taxon>
        <taxon>Nematoda</taxon>
        <taxon>Chromadorea</taxon>
        <taxon>Rhabditida</taxon>
        <taxon>Rhabditina</taxon>
        <taxon>Rhabditomorpha</taxon>
        <taxon>Rhabditoidea</taxon>
        <taxon>Rhabditidae</taxon>
        <taxon>Mesorhabditinae</taxon>
        <taxon>Mesorhabditis</taxon>
    </lineage>
</organism>
<proteinExistence type="inferred from homology"/>
<evidence type="ECO:0000313" key="4">
    <source>
        <dbReference type="Proteomes" id="UP000887575"/>
    </source>
</evidence>
<dbReference type="Proteomes" id="UP000887575">
    <property type="component" value="Unassembled WGS sequence"/>
</dbReference>
<dbReference type="InterPro" id="IPR026183">
    <property type="entry name" value="Taxilin_fam"/>
</dbReference>
<feature type="compositionally biased region" description="Polar residues" evidence="3">
    <location>
        <begin position="22"/>
        <end position="35"/>
    </location>
</feature>
<accession>A0AAF3J7L2</accession>
<sequence>MTNKKRGNVGPSTSTASVSTAPQISSPAETPTTSEGVLKKVDGLNDEGKINKLVELLVKAENDKTAFSKKAQNFDKLQKAFQQQEKKCDKANEILIKTEASKSKLEELCRELQKCNKEIREESLTRTKKLESERQEAVNQLRFSLKEIEKNMNEGRSRSDTLAEDNKRLSEKLSELGTQYEDRLNNLVDSYKKKEEYWADLEKARDCEVNLLKTKLQHAGLLQQKSANEKEELTRSLLEGTRRVGEAIENESTLREQVKQYSARYTELANSLSQSSEAFDKFKSEIERVNTQLKKVEMEAQKWRIKYEESNRSILLMTVQKQEIEERAASFEKKVGTLENLCRALTQRSSGETEKKEDNTDASS</sequence>
<feature type="coiled-coil region" evidence="2">
    <location>
        <begin position="279"/>
        <end position="341"/>
    </location>
</feature>